<accession>A0AAD7NH50</accession>
<dbReference type="Proteomes" id="UP001215280">
    <property type="component" value="Unassembled WGS sequence"/>
</dbReference>
<keyword evidence="1" id="KW-0175">Coiled coil</keyword>
<evidence type="ECO:0000256" key="1">
    <source>
        <dbReference type="SAM" id="Coils"/>
    </source>
</evidence>
<dbReference type="EMBL" id="JARJLG010000044">
    <property type="protein sequence ID" value="KAJ7762047.1"/>
    <property type="molecule type" value="Genomic_DNA"/>
</dbReference>
<evidence type="ECO:0000313" key="3">
    <source>
        <dbReference type="Proteomes" id="UP001215280"/>
    </source>
</evidence>
<comment type="caution">
    <text evidence="2">The sequence shown here is derived from an EMBL/GenBank/DDBJ whole genome shotgun (WGS) entry which is preliminary data.</text>
</comment>
<organism evidence="2 3">
    <name type="scientific">Mycena maculata</name>
    <dbReference type="NCBI Taxonomy" id="230809"/>
    <lineage>
        <taxon>Eukaryota</taxon>
        <taxon>Fungi</taxon>
        <taxon>Dikarya</taxon>
        <taxon>Basidiomycota</taxon>
        <taxon>Agaricomycotina</taxon>
        <taxon>Agaricomycetes</taxon>
        <taxon>Agaricomycetidae</taxon>
        <taxon>Agaricales</taxon>
        <taxon>Marasmiineae</taxon>
        <taxon>Mycenaceae</taxon>
        <taxon>Mycena</taxon>
    </lineage>
</organism>
<keyword evidence="3" id="KW-1185">Reference proteome</keyword>
<name>A0AAD7NH50_9AGAR</name>
<protein>
    <recommendedName>
        <fullName evidence="4">F-box domain-containing protein</fullName>
    </recommendedName>
</protein>
<feature type="coiled-coil region" evidence="1">
    <location>
        <begin position="9"/>
        <end position="43"/>
    </location>
</feature>
<sequence>MWQVPVASAMELQSRIDELSVDIERQKEVLRQLETSKSLLQRQLNSILDPVARLPLEISSEIFIRCLPSLPKLGASHIPLLLLNVCNAWSDIALSTPALWAAIRVESPRAAGLEKGLQIWLQRARYRPLSLSFGGCFDDDVAAVVRQHTQQLKSFEVYHDDPNQVDDVDPFLGMGPGPFSSLETLTIGASPLIGMDFSLDSTLEMFRLAPNIVECIFDMDEDCTMSDIDEYTGEYLPGHLVLPNMRRLRFGRSLEPGTISGPDTILRHLSLPRLQTLYTSLWDVTDNDLLSFLERSSPPLRHLTLGVGDSGAFSGLEQILRLVPNLTHFGLYKRNASFIQDLFAALSQSSCRLIPILQSLHVVSSMTDVSESMWEVLHHALSVRRTHLTDFTLRGPFPAPTPEMCSAFRELCAGGMEIYIGNKEQNYV</sequence>
<reference evidence="2" key="1">
    <citation type="submission" date="2023-03" db="EMBL/GenBank/DDBJ databases">
        <title>Massive genome expansion in bonnet fungi (Mycena s.s.) driven by repeated elements and novel gene families across ecological guilds.</title>
        <authorList>
            <consortium name="Lawrence Berkeley National Laboratory"/>
            <person name="Harder C.B."/>
            <person name="Miyauchi S."/>
            <person name="Viragh M."/>
            <person name="Kuo A."/>
            <person name="Thoen E."/>
            <person name="Andreopoulos B."/>
            <person name="Lu D."/>
            <person name="Skrede I."/>
            <person name="Drula E."/>
            <person name="Henrissat B."/>
            <person name="Morin E."/>
            <person name="Kohler A."/>
            <person name="Barry K."/>
            <person name="LaButti K."/>
            <person name="Morin E."/>
            <person name="Salamov A."/>
            <person name="Lipzen A."/>
            <person name="Mereny Z."/>
            <person name="Hegedus B."/>
            <person name="Baldrian P."/>
            <person name="Stursova M."/>
            <person name="Weitz H."/>
            <person name="Taylor A."/>
            <person name="Grigoriev I.V."/>
            <person name="Nagy L.G."/>
            <person name="Martin F."/>
            <person name="Kauserud H."/>
        </authorList>
    </citation>
    <scope>NUCLEOTIDE SEQUENCE</scope>
    <source>
        <strain evidence="2">CBHHK188m</strain>
    </source>
</reference>
<dbReference type="Gene3D" id="3.80.10.10">
    <property type="entry name" value="Ribonuclease Inhibitor"/>
    <property type="match status" value="1"/>
</dbReference>
<dbReference type="InterPro" id="IPR032675">
    <property type="entry name" value="LRR_dom_sf"/>
</dbReference>
<dbReference type="AlphaFoldDB" id="A0AAD7NH50"/>
<evidence type="ECO:0000313" key="2">
    <source>
        <dbReference type="EMBL" id="KAJ7762047.1"/>
    </source>
</evidence>
<proteinExistence type="predicted"/>
<gene>
    <name evidence="2" type="ORF">DFH07DRAFT_918117</name>
</gene>
<evidence type="ECO:0008006" key="4">
    <source>
        <dbReference type="Google" id="ProtNLM"/>
    </source>
</evidence>